<dbReference type="InterPro" id="IPR006091">
    <property type="entry name" value="Acyl-CoA_Oxase/DH_mid-dom"/>
</dbReference>
<evidence type="ECO:0000259" key="33">
    <source>
        <dbReference type="PROSITE" id="PS50222"/>
    </source>
</evidence>
<dbReference type="GO" id="GO:0033539">
    <property type="term" value="P:fatty acid beta-oxidation using acyl-CoA dehydrogenase"/>
    <property type="evidence" value="ECO:0007669"/>
    <property type="project" value="TreeGrafter"/>
</dbReference>
<dbReference type="GO" id="GO:0019254">
    <property type="term" value="P:carnitine metabolic process, CoA-linked"/>
    <property type="evidence" value="ECO:0007669"/>
    <property type="project" value="TreeGrafter"/>
</dbReference>
<sequence>MELSGLGAPLKQVFSGRLFYIFTNRTLTTGGIFPDFKEAFGLFDRVGDNQVAFNQVADIMRALGQNPTNKDVTKILGNPSADDMANKRLNFDAFLPMLKEVDSLPKGTVDDYVEGLRVFDKEGNGTVMGAELRIVLSTLGEKMSEPEIEALMAGQEDENGSVHYEGARLHLPHGVRNGGEGVTAHQVRVDPSLPTATSFSHAITDPAMPKVLEKGRGLRNVSRRRDALVALTTRLQHSRATEQLGPSARPESSSAKTMMDIGTRRIFTEEHDIFRQSVRRFYQEEVVPYHSEWEKVGHVSRESWEKAGSHGLLGILIPEEHGGLGGDVFSAAVTWEEQMYSNCTGPFFALHSDIVMPYISNYGSKEQIERFIPEMTAGRCIGAIAMTEPGAGSDLQGIRTHAKRDGSDWILNGSKVFISNGWLADLVVVVAVTNREAKSAAHGISLFLVEKGMKGFNKGRKLEKMGLKAQDTAELFFEDVRLPANALLGEPNKGFYYLMNELPQERLAIGALSLAGSEFIFEETRKYVMQRKAFGKTIADLQTVQHKLAELKTEICVGRAFIDSCLQLHAEHRLDSATASMAKYWASELQNKVAYHGVQLHGGWGYMWEYPVAKAYVDARIQTIYGGTNEIMKELIARNIVSRM</sequence>
<evidence type="ECO:0000256" key="32">
    <source>
        <dbReference type="RuleBase" id="RU362125"/>
    </source>
</evidence>
<dbReference type="Proteomes" id="UP000516260">
    <property type="component" value="Chromosome 2"/>
</dbReference>
<evidence type="ECO:0000256" key="1">
    <source>
        <dbReference type="ARBA" id="ARBA00001974"/>
    </source>
</evidence>
<dbReference type="InterPro" id="IPR034179">
    <property type="entry name" value="LCAD"/>
</dbReference>
<comment type="catalytic activity">
    <reaction evidence="20">
        <text>decanoyl-CoA + oxidized [electron-transfer flavoprotein] + H(+) = (2E)-decenoyl-CoA + reduced [electron-transfer flavoprotein]</text>
        <dbReference type="Rhea" id="RHEA:48176"/>
        <dbReference type="Rhea" id="RHEA-COMP:10685"/>
        <dbReference type="Rhea" id="RHEA-COMP:10686"/>
        <dbReference type="ChEBI" id="CHEBI:15378"/>
        <dbReference type="ChEBI" id="CHEBI:57692"/>
        <dbReference type="ChEBI" id="CHEBI:58307"/>
        <dbReference type="ChEBI" id="CHEBI:61406"/>
        <dbReference type="ChEBI" id="CHEBI:61430"/>
    </reaction>
    <physiologicalReaction direction="left-to-right" evidence="20">
        <dbReference type="Rhea" id="RHEA:48177"/>
    </physiologicalReaction>
</comment>
<dbReference type="PROSITE" id="PS00073">
    <property type="entry name" value="ACYL_COA_DH_2"/>
    <property type="match status" value="1"/>
</dbReference>
<dbReference type="FunFam" id="1.20.140.10:FF:000020">
    <property type="entry name" value="Long-chain specific acyl-CoA dehydrogenase, mitochondrial"/>
    <property type="match status" value="1"/>
</dbReference>
<evidence type="ECO:0000256" key="12">
    <source>
        <dbReference type="ARBA" id="ARBA00022832"/>
    </source>
</evidence>
<dbReference type="GO" id="GO:0042758">
    <property type="term" value="P:long-chain fatty acid catabolic process"/>
    <property type="evidence" value="ECO:0007669"/>
    <property type="project" value="InterPro"/>
</dbReference>
<keyword evidence="16" id="KW-0443">Lipid metabolism</keyword>
<evidence type="ECO:0000256" key="30">
    <source>
        <dbReference type="ARBA" id="ARBA00049192"/>
    </source>
</evidence>
<dbReference type="InterPro" id="IPR037069">
    <property type="entry name" value="AcylCoA_DH/ox_N_sf"/>
</dbReference>
<feature type="domain" description="EF-hand" evidence="33">
    <location>
        <begin position="107"/>
        <end position="142"/>
    </location>
</feature>
<keyword evidence="15 32" id="KW-0560">Oxidoreductase</keyword>
<comment type="catalytic activity">
    <reaction evidence="28">
        <text>tetradecanoyl-CoA + oxidized [electron-transfer flavoprotein] + H(+) = (2E)-tetradecenoyl-CoA + reduced [electron-transfer flavoprotein]</text>
        <dbReference type="Rhea" id="RHEA:47316"/>
        <dbReference type="Rhea" id="RHEA-COMP:10685"/>
        <dbReference type="Rhea" id="RHEA-COMP:10686"/>
        <dbReference type="ChEBI" id="CHEBI:15378"/>
        <dbReference type="ChEBI" id="CHEBI:57385"/>
        <dbReference type="ChEBI" id="CHEBI:57692"/>
        <dbReference type="ChEBI" id="CHEBI:58307"/>
        <dbReference type="ChEBI" id="CHEBI:61405"/>
    </reaction>
    <physiologicalReaction direction="left-to-right" evidence="28">
        <dbReference type="Rhea" id="RHEA:47317"/>
    </physiologicalReaction>
</comment>
<dbReference type="InterPro" id="IPR006089">
    <property type="entry name" value="Acyl-CoA_DH_CS"/>
</dbReference>
<evidence type="ECO:0000256" key="3">
    <source>
        <dbReference type="ARBA" id="ARBA00005198"/>
    </source>
</evidence>
<comment type="catalytic activity">
    <reaction evidence="31">
        <text>octadecanoyl-CoA + oxidized [electron-transfer flavoprotein] + H(+) = (2E)-octadecenoyl-CoA + reduced [electron-transfer flavoprotein]</text>
        <dbReference type="Rhea" id="RHEA:47240"/>
        <dbReference type="Rhea" id="RHEA-COMP:10685"/>
        <dbReference type="Rhea" id="RHEA-COMP:10686"/>
        <dbReference type="ChEBI" id="CHEBI:15378"/>
        <dbReference type="ChEBI" id="CHEBI:57394"/>
        <dbReference type="ChEBI" id="CHEBI:57692"/>
        <dbReference type="ChEBI" id="CHEBI:58307"/>
        <dbReference type="ChEBI" id="CHEBI:71412"/>
    </reaction>
    <physiologicalReaction direction="left-to-right" evidence="31">
        <dbReference type="Rhea" id="RHEA:47241"/>
    </physiologicalReaction>
</comment>
<evidence type="ECO:0000256" key="11">
    <source>
        <dbReference type="ARBA" id="ARBA00022827"/>
    </source>
</evidence>
<comment type="subunit">
    <text evidence="5">Homotetramer.</text>
</comment>
<comment type="caution">
    <text evidence="34">The sequence shown here is derived from an EMBL/GenBank/DDBJ whole genome shotgun (WGS) entry which is preliminary data.</text>
</comment>
<dbReference type="InterPro" id="IPR002048">
    <property type="entry name" value="EF_hand_dom"/>
</dbReference>
<keyword evidence="14" id="KW-0007">Acetylation</keyword>
<dbReference type="PROSITE" id="PS50222">
    <property type="entry name" value="EF_HAND_2"/>
    <property type="match status" value="1"/>
</dbReference>
<dbReference type="InterPro" id="IPR036250">
    <property type="entry name" value="AcylCo_DH-like_C"/>
</dbReference>
<keyword evidence="8" id="KW-0597">Phosphoprotein</keyword>
<evidence type="ECO:0000256" key="25">
    <source>
        <dbReference type="ARBA" id="ARBA00048187"/>
    </source>
</evidence>
<dbReference type="Gene3D" id="1.20.140.10">
    <property type="entry name" value="Butyryl-CoA Dehydrogenase, subunit A, domain 3"/>
    <property type="match status" value="1"/>
</dbReference>
<evidence type="ECO:0000256" key="27">
    <source>
        <dbReference type="ARBA" id="ARBA00048877"/>
    </source>
</evidence>
<dbReference type="Gene3D" id="1.10.238.10">
    <property type="entry name" value="EF-hand"/>
    <property type="match status" value="2"/>
</dbReference>
<dbReference type="CDD" id="cd00051">
    <property type="entry name" value="EFh"/>
    <property type="match status" value="1"/>
</dbReference>
<evidence type="ECO:0000313" key="34">
    <source>
        <dbReference type="EMBL" id="TNM94145.1"/>
    </source>
</evidence>
<keyword evidence="11 32" id="KW-0274">FAD</keyword>
<comment type="catalytic activity">
    <reaction evidence="19">
        <text>a long-chain 2,3-saturated fatty acyl-CoA + oxidized [electron-transfer flavoprotein] + H(+) = a long-chain (2E)-enoyl-CoA + reduced [electron-transfer flavoprotein]</text>
        <dbReference type="Rhea" id="RHEA:17721"/>
        <dbReference type="Rhea" id="RHEA-COMP:10685"/>
        <dbReference type="Rhea" id="RHEA-COMP:10686"/>
        <dbReference type="ChEBI" id="CHEBI:15378"/>
        <dbReference type="ChEBI" id="CHEBI:57692"/>
        <dbReference type="ChEBI" id="CHEBI:58307"/>
        <dbReference type="ChEBI" id="CHEBI:83721"/>
        <dbReference type="ChEBI" id="CHEBI:83727"/>
        <dbReference type="EC" id="1.3.8.8"/>
    </reaction>
    <physiologicalReaction direction="left-to-right" evidence="19">
        <dbReference type="Rhea" id="RHEA:17722"/>
    </physiologicalReaction>
</comment>
<protein>
    <recommendedName>
        <fullName evidence="7">Long-chain specific acyl-CoA dehydrogenase, mitochondrial</fullName>
        <ecNumber evidence="6">1.3.8.8</ecNumber>
    </recommendedName>
</protein>
<comment type="catalytic activity">
    <reaction evidence="21">
        <text>dodecanoyl-CoA + oxidized [electron-transfer flavoprotein] + H(+) = (2E)-dodecenoyl-CoA + reduced [electron-transfer flavoprotein]</text>
        <dbReference type="Rhea" id="RHEA:47296"/>
        <dbReference type="Rhea" id="RHEA-COMP:10685"/>
        <dbReference type="Rhea" id="RHEA-COMP:10686"/>
        <dbReference type="ChEBI" id="CHEBI:15378"/>
        <dbReference type="ChEBI" id="CHEBI:57330"/>
        <dbReference type="ChEBI" id="CHEBI:57375"/>
        <dbReference type="ChEBI" id="CHEBI:57692"/>
        <dbReference type="ChEBI" id="CHEBI:58307"/>
    </reaction>
    <physiologicalReaction direction="left-to-right" evidence="21">
        <dbReference type="Rhea" id="RHEA:47297"/>
    </physiologicalReaction>
</comment>
<dbReference type="InterPro" id="IPR011992">
    <property type="entry name" value="EF-hand-dom_pair"/>
</dbReference>
<dbReference type="SUPFAM" id="SSF47203">
    <property type="entry name" value="Acyl-CoA dehydrogenase C-terminal domain-like"/>
    <property type="match status" value="1"/>
</dbReference>
<accession>A0A4Z2BPG4</accession>
<dbReference type="PANTHER" id="PTHR48083">
    <property type="entry name" value="MEDIUM-CHAIN SPECIFIC ACYL-COA DEHYDROGENASE, MITOCHONDRIAL-RELATED"/>
    <property type="match status" value="1"/>
</dbReference>
<evidence type="ECO:0000313" key="35">
    <source>
        <dbReference type="Proteomes" id="UP000516260"/>
    </source>
</evidence>
<dbReference type="FunFam" id="1.10.540.10:FF:000017">
    <property type="entry name" value="long-chain specific acyl-CoA dehydrogenase, mitochondrial"/>
    <property type="match status" value="1"/>
</dbReference>
<comment type="catalytic activity">
    <reaction evidence="24">
        <text>tetracosanoyl-CoA + oxidized [electron-transfer flavoprotein] + H(+) = (2E)-tetracosenoyl-CoA + reduced [electron-transfer flavoprotein]</text>
        <dbReference type="Rhea" id="RHEA:47232"/>
        <dbReference type="Rhea" id="RHEA-COMP:10685"/>
        <dbReference type="Rhea" id="RHEA-COMP:10686"/>
        <dbReference type="ChEBI" id="CHEBI:15378"/>
        <dbReference type="ChEBI" id="CHEBI:57692"/>
        <dbReference type="ChEBI" id="CHEBI:58307"/>
        <dbReference type="ChEBI" id="CHEBI:65052"/>
        <dbReference type="ChEBI" id="CHEBI:74693"/>
    </reaction>
    <physiologicalReaction direction="left-to-right" evidence="24">
        <dbReference type="Rhea" id="RHEA:47233"/>
    </physiologicalReaction>
</comment>
<comment type="catalytic activity">
    <reaction evidence="22">
        <text>oxidized [electron-transfer flavoprotein] + hexadecanoyl-CoA + H(+) = (2E)-hexadecenoyl-CoA + reduced [electron-transfer flavoprotein]</text>
        <dbReference type="Rhea" id="RHEA:43448"/>
        <dbReference type="Rhea" id="RHEA-COMP:10685"/>
        <dbReference type="Rhea" id="RHEA-COMP:10686"/>
        <dbReference type="ChEBI" id="CHEBI:15378"/>
        <dbReference type="ChEBI" id="CHEBI:57379"/>
        <dbReference type="ChEBI" id="CHEBI:57692"/>
        <dbReference type="ChEBI" id="CHEBI:58307"/>
        <dbReference type="ChEBI" id="CHEBI:61526"/>
    </reaction>
    <physiologicalReaction direction="left-to-right" evidence="22">
        <dbReference type="Rhea" id="RHEA:43449"/>
    </physiologicalReaction>
</comment>
<keyword evidence="10" id="KW-0677">Repeat</keyword>
<proteinExistence type="inferred from homology"/>
<dbReference type="InterPro" id="IPR013786">
    <property type="entry name" value="AcylCoA_DH/ox_N"/>
</dbReference>
<keyword evidence="17" id="KW-0496">Mitochondrion</keyword>
<evidence type="ECO:0000256" key="26">
    <source>
        <dbReference type="ARBA" id="ARBA00048725"/>
    </source>
</evidence>
<dbReference type="EMBL" id="SWLE01000012">
    <property type="protein sequence ID" value="TNM94145.1"/>
    <property type="molecule type" value="Genomic_DNA"/>
</dbReference>
<dbReference type="CDD" id="cd01160">
    <property type="entry name" value="LCAD"/>
    <property type="match status" value="1"/>
</dbReference>
<dbReference type="FunFam" id="2.40.110.10:FF:000002">
    <property type="entry name" value="Acyl-CoA dehydrogenase fadE12"/>
    <property type="match status" value="1"/>
</dbReference>
<comment type="catalytic activity">
    <reaction evidence="23">
        <text>docosanoyl-CoA + oxidized [electron-transfer flavoprotein] + H(+) = (2E)-docosenoyl-CoA + reduced [electron-transfer flavoprotein]</text>
        <dbReference type="Rhea" id="RHEA:47228"/>
        <dbReference type="Rhea" id="RHEA-COMP:10685"/>
        <dbReference type="Rhea" id="RHEA-COMP:10686"/>
        <dbReference type="ChEBI" id="CHEBI:15378"/>
        <dbReference type="ChEBI" id="CHEBI:57692"/>
        <dbReference type="ChEBI" id="CHEBI:58307"/>
        <dbReference type="ChEBI" id="CHEBI:65059"/>
        <dbReference type="ChEBI" id="CHEBI:74692"/>
    </reaction>
    <physiologicalReaction direction="left-to-right" evidence="23">
        <dbReference type="Rhea" id="RHEA:47229"/>
    </physiologicalReaction>
</comment>
<comment type="cofactor">
    <cofactor evidence="1 32">
        <name>FAD</name>
        <dbReference type="ChEBI" id="CHEBI:57692"/>
    </cofactor>
</comment>
<gene>
    <name evidence="34" type="ORF">fugu_002321</name>
</gene>
<comment type="catalytic activity">
    <reaction evidence="29">
        <text>eicosanoyl-CoA + oxidized [electron-transfer flavoprotein] + H(+) = (2E)-eicosenoyl-CoA + reduced [electron-transfer flavoprotein]</text>
        <dbReference type="Rhea" id="RHEA:47236"/>
        <dbReference type="Rhea" id="RHEA-COMP:10685"/>
        <dbReference type="Rhea" id="RHEA-COMP:10686"/>
        <dbReference type="ChEBI" id="CHEBI:15378"/>
        <dbReference type="ChEBI" id="CHEBI:57380"/>
        <dbReference type="ChEBI" id="CHEBI:57692"/>
        <dbReference type="ChEBI" id="CHEBI:58307"/>
        <dbReference type="ChEBI" id="CHEBI:74691"/>
    </reaction>
    <physiologicalReaction direction="left-to-right" evidence="29">
        <dbReference type="Rhea" id="RHEA:47237"/>
    </physiologicalReaction>
</comment>
<dbReference type="AlphaFoldDB" id="A0A4Z2BPG4"/>
<dbReference type="SMART" id="SM00054">
    <property type="entry name" value="EFh"/>
    <property type="match status" value="2"/>
</dbReference>
<evidence type="ECO:0000256" key="19">
    <source>
        <dbReference type="ARBA" id="ARBA00047434"/>
    </source>
</evidence>
<dbReference type="Pfam" id="PF02771">
    <property type="entry name" value="Acyl-CoA_dh_N"/>
    <property type="match status" value="1"/>
</dbReference>
<evidence type="ECO:0000256" key="2">
    <source>
        <dbReference type="ARBA" id="ARBA00004305"/>
    </source>
</evidence>
<comment type="catalytic activity">
    <reaction evidence="27">
        <text>octanoyl-CoA + oxidized [electron-transfer flavoprotein] + H(+) = (2E)-octenoyl-CoA + reduced [electron-transfer flavoprotein]</text>
        <dbReference type="Rhea" id="RHEA:48180"/>
        <dbReference type="Rhea" id="RHEA-COMP:10685"/>
        <dbReference type="Rhea" id="RHEA-COMP:10686"/>
        <dbReference type="ChEBI" id="CHEBI:15378"/>
        <dbReference type="ChEBI" id="CHEBI:57386"/>
        <dbReference type="ChEBI" id="CHEBI:57692"/>
        <dbReference type="ChEBI" id="CHEBI:58307"/>
        <dbReference type="ChEBI" id="CHEBI:62242"/>
    </reaction>
    <physiologicalReaction direction="left-to-right" evidence="27">
        <dbReference type="Rhea" id="RHEA:48181"/>
    </physiologicalReaction>
</comment>
<evidence type="ECO:0000256" key="28">
    <source>
        <dbReference type="ARBA" id="ARBA00049038"/>
    </source>
</evidence>
<dbReference type="InterPro" id="IPR046373">
    <property type="entry name" value="Acyl-CoA_Oxase/DH_mid-dom_sf"/>
</dbReference>
<dbReference type="PROSITE" id="PS00072">
    <property type="entry name" value="ACYL_COA_DH_1"/>
    <property type="match status" value="1"/>
</dbReference>
<dbReference type="InterPro" id="IPR050741">
    <property type="entry name" value="Acyl-CoA_dehydrogenase"/>
</dbReference>
<comment type="catalytic activity">
    <reaction evidence="26">
        <text>oxidized [electron-transfer flavoprotein] + (9Z)-octadecenoyl-CoA + H(+) = (2E,9Z)-octadecadienoyl-CoA + reduced [electron-transfer flavoprotein]</text>
        <dbReference type="Rhea" id="RHEA:47300"/>
        <dbReference type="Rhea" id="RHEA-COMP:10685"/>
        <dbReference type="Rhea" id="RHEA-COMP:10686"/>
        <dbReference type="ChEBI" id="CHEBI:15378"/>
        <dbReference type="ChEBI" id="CHEBI:57387"/>
        <dbReference type="ChEBI" id="CHEBI:57692"/>
        <dbReference type="ChEBI" id="CHEBI:58307"/>
        <dbReference type="ChEBI" id="CHEBI:77553"/>
    </reaction>
    <physiologicalReaction direction="left-to-right" evidence="26">
        <dbReference type="Rhea" id="RHEA:47301"/>
    </physiologicalReaction>
</comment>
<dbReference type="Pfam" id="PF00441">
    <property type="entry name" value="Acyl-CoA_dh_1"/>
    <property type="match status" value="1"/>
</dbReference>
<evidence type="ECO:0000256" key="9">
    <source>
        <dbReference type="ARBA" id="ARBA00022630"/>
    </source>
</evidence>
<evidence type="ECO:0000256" key="7">
    <source>
        <dbReference type="ARBA" id="ARBA00014123"/>
    </source>
</evidence>
<dbReference type="SUPFAM" id="SSF47473">
    <property type="entry name" value="EF-hand"/>
    <property type="match status" value="1"/>
</dbReference>
<evidence type="ECO:0000256" key="22">
    <source>
        <dbReference type="ARBA" id="ARBA00047916"/>
    </source>
</evidence>
<name>A0A4Z2BPG4_9TELE</name>
<evidence type="ECO:0000256" key="23">
    <source>
        <dbReference type="ARBA" id="ARBA00048020"/>
    </source>
</evidence>
<dbReference type="FunFam" id="1.10.238.10:FF:000178">
    <property type="entry name" value="Calmodulin-2 A"/>
    <property type="match status" value="1"/>
</dbReference>
<evidence type="ECO:0000256" key="15">
    <source>
        <dbReference type="ARBA" id="ARBA00023002"/>
    </source>
</evidence>
<dbReference type="EC" id="1.3.8.8" evidence="6"/>
<dbReference type="GO" id="GO:0005509">
    <property type="term" value="F:calcium ion binding"/>
    <property type="evidence" value="ECO:0007669"/>
    <property type="project" value="InterPro"/>
</dbReference>
<evidence type="ECO:0000256" key="20">
    <source>
        <dbReference type="ARBA" id="ARBA00047546"/>
    </source>
</evidence>
<reference evidence="34 35" key="1">
    <citation type="submission" date="2019-04" db="EMBL/GenBank/DDBJ databases">
        <title>The sequence and de novo assembly of Takifugu bimaculatus genome using PacBio and Hi-C technologies.</title>
        <authorList>
            <person name="Xu P."/>
            <person name="Liu B."/>
            <person name="Zhou Z."/>
        </authorList>
    </citation>
    <scope>NUCLEOTIDE SEQUENCE [LARGE SCALE GENOMIC DNA]</scope>
    <source>
        <strain evidence="34">TB-2018</strain>
        <tissue evidence="34">Muscle</tissue>
    </source>
</reference>
<evidence type="ECO:0000256" key="24">
    <source>
        <dbReference type="ARBA" id="ARBA00048086"/>
    </source>
</evidence>
<evidence type="ECO:0000256" key="17">
    <source>
        <dbReference type="ARBA" id="ARBA00023128"/>
    </source>
</evidence>
<keyword evidence="35" id="KW-1185">Reference proteome</keyword>
<dbReference type="Pfam" id="PF02770">
    <property type="entry name" value="Acyl-CoA_dh_M"/>
    <property type="match status" value="1"/>
</dbReference>
<comment type="function">
    <text evidence="18">Long-chain specific acyl-CoA dehydrogenase is one of the acyl-CoA dehydrogenases that catalyze the first step of mitochondrial fatty acid beta-oxidation, an aerobic process breaking down fatty acids into acetyl-CoA and allowing the production of energy from fats. The first step of fatty acid beta-oxidation consists in the removal of one hydrogen from C-2 and C-3 of the straight-chain fatty acyl-CoA thioester, resulting in the formation of trans-2-enoyl-CoA. Among the different mitochondrial acyl-CoA dehydrogenases, long-chain specific acyl-CoA dehydrogenase can act on saturated and unsaturated acyl-CoAs with 6 to 24 carbons with a preference for 8 to 18 carbons long primary chains.</text>
</comment>
<comment type="similarity">
    <text evidence="4 32">Belongs to the acyl-CoA dehydrogenase family.</text>
</comment>
<organism evidence="34 35">
    <name type="scientific">Takifugu bimaculatus</name>
    <dbReference type="NCBI Taxonomy" id="433685"/>
    <lineage>
        <taxon>Eukaryota</taxon>
        <taxon>Metazoa</taxon>
        <taxon>Chordata</taxon>
        <taxon>Craniata</taxon>
        <taxon>Vertebrata</taxon>
        <taxon>Euteleostomi</taxon>
        <taxon>Actinopterygii</taxon>
        <taxon>Neopterygii</taxon>
        <taxon>Teleostei</taxon>
        <taxon>Neoteleostei</taxon>
        <taxon>Acanthomorphata</taxon>
        <taxon>Eupercaria</taxon>
        <taxon>Tetraodontiformes</taxon>
        <taxon>Tetradontoidea</taxon>
        <taxon>Tetraodontidae</taxon>
        <taxon>Takifugu</taxon>
    </lineage>
</organism>
<comment type="catalytic activity">
    <reaction evidence="30">
        <text>hexanoyl-CoA + oxidized [electron-transfer flavoprotein] + H(+) = (2E)-hexenoyl-CoA + reduced [electron-transfer flavoprotein]</text>
        <dbReference type="Rhea" id="RHEA:43464"/>
        <dbReference type="Rhea" id="RHEA-COMP:10685"/>
        <dbReference type="Rhea" id="RHEA-COMP:10686"/>
        <dbReference type="ChEBI" id="CHEBI:15378"/>
        <dbReference type="ChEBI" id="CHEBI:57692"/>
        <dbReference type="ChEBI" id="CHEBI:58307"/>
        <dbReference type="ChEBI" id="CHEBI:62077"/>
        <dbReference type="ChEBI" id="CHEBI:62620"/>
    </reaction>
    <physiologicalReaction direction="left-to-right" evidence="30">
        <dbReference type="Rhea" id="RHEA:43465"/>
    </physiologicalReaction>
</comment>
<comment type="subcellular location">
    <subcellularLocation>
        <location evidence="2">Mitochondrion matrix</location>
    </subcellularLocation>
</comment>
<evidence type="ECO:0000256" key="10">
    <source>
        <dbReference type="ARBA" id="ARBA00022737"/>
    </source>
</evidence>
<evidence type="ECO:0000256" key="6">
    <source>
        <dbReference type="ARBA" id="ARBA00012040"/>
    </source>
</evidence>
<dbReference type="InterPro" id="IPR009100">
    <property type="entry name" value="AcylCoA_DH/oxidase_NM_dom_sf"/>
</dbReference>
<evidence type="ECO:0000256" key="18">
    <source>
        <dbReference type="ARBA" id="ARBA00045155"/>
    </source>
</evidence>
<evidence type="ECO:0000256" key="13">
    <source>
        <dbReference type="ARBA" id="ARBA00022946"/>
    </source>
</evidence>
<comment type="pathway">
    <text evidence="3">Lipid metabolism; mitochondrial fatty acid beta-oxidation.</text>
</comment>
<dbReference type="PANTHER" id="PTHR48083:SF20">
    <property type="entry name" value="LONG-CHAIN SPECIFIC ACYL-COA DEHYDROGENASE, MITOCHONDRIAL"/>
    <property type="match status" value="1"/>
</dbReference>
<dbReference type="SUPFAM" id="SSF56645">
    <property type="entry name" value="Acyl-CoA dehydrogenase NM domain-like"/>
    <property type="match status" value="1"/>
</dbReference>
<dbReference type="InterPro" id="IPR009075">
    <property type="entry name" value="AcylCo_DH/oxidase_C"/>
</dbReference>
<keyword evidence="13" id="KW-0809">Transit peptide</keyword>
<evidence type="ECO:0000256" key="21">
    <source>
        <dbReference type="ARBA" id="ARBA00047893"/>
    </source>
</evidence>
<evidence type="ECO:0000256" key="14">
    <source>
        <dbReference type="ARBA" id="ARBA00022990"/>
    </source>
</evidence>
<keyword evidence="12" id="KW-0276">Fatty acid metabolism</keyword>
<dbReference type="GO" id="GO:0005759">
    <property type="term" value="C:mitochondrial matrix"/>
    <property type="evidence" value="ECO:0007669"/>
    <property type="project" value="UniProtKB-SubCell"/>
</dbReference>
<dbReference type="UniPathway" id="UPA00660"/>
<dbReference type="GO" id="GO:0004466">
    <property type="term" value="F:long-chain fatty acyl-CoA dehydrogenase activity"/>
    <property type="evidence" value="ECO:0007669"/>
    <property type="project" value="UniProtKB-EC"/>
</dbReference>
<keyword evidence="9 32" id="KW-0285">Flavoprotein</keyword>
<evidence type="ECO:0000256" key="8">
    <source>
        <dbReference type="ARBA" id="ARBA00022553"/>
    </source>
</evidence>
<dbReference type="Gene3D" id="1.10.540.10">
    <property type="entry name" value="Acyl-CoA dehydrogenase/oxidase, N-terminal domain"/>
    <property type="match status" value="1"/>
</dbReference>
<evidence type="ECO:0000256" key="5">
    <source>
        <dbReference type="ARBA" id="ARBA00011881"/>
    </source>
</evidence>
<dbReference type="GO" id="GO:0050660">
    <property type="term" value="F:flavin adenine dinucleotide binding"/>
    <property type="evidence" value="ECO:0007669"/>
    <property type="project" value="InterPro"/>
</dbReference>
<evidence type="ECO:0000256" key="16">
    <source>
        <dbReference type="ARBA" id="ARBA00023098"/>
    </source>
</evidence>
<evidence type="ECO:0000256" key="29">
    <source>
        <dbReference type="ARBA" id="ARBA00049140"/>
    </source>
</evidence>
<evidence type="ECO:0000256" key="31">
    <source>
        <dbReference type="ARBA" id="ARBA00049224"/>
    </source>
</evidence>
<dbReference type="Gene3D" id="2.40.110.10">
    <property type="entry name" value="Butyryl-CoA Dehydrogenase, subunit A, domain 2"/>
    <property type="match status" value="1"/>
</dbReference>
<evidence type="ECO:0000256" key="4">
    <source>
        <dbReference type="ARBA" id="ARBA00009347"/>
    </source>
</evidence>
<comment type="catalytic activity">
    <reaction evidence="25">
        <text>(5Z)-tetradecenoyl-CoA + oxidized [electron-transfer flavoprotein] + H(+) = (2E,5Z)-tetradecadienoyl-CoA + reduced [electron-transfer flavoprotein]</text>
        <dbReference type="Rhea" id="RHEA:47448"/>
        <dbReference type="Rhea" id="RHEA-COMP:10685"/>
        <dbReference type="Rhea" id="RHEA-COMP:10686"/>
        <dbReference type="ChEBI" id="CHEBI:15378"/>
        <dbReference type="ChEBI" id="CHEBI:57692"/>
        <dbReference type="ChEBI" id="CHEBI:58307"/>
        <dbReference type="ChEBI" id="CHEBI:84650"/>
        <dbReference type="ChEBI" id="CHEBI:87701"/>
    </reaction>
    <physiologicalReaction direction="left-to-right" evidence="25">
        <dbReference type="Rhea" id="RHEA:47449"/>
    </physiologicalReaction>
</comment>